<name>A0A229SJX1_9PSEU</name>
<comment type="caution">
    <text evidence="1">The sequence shown here is derived from an EMBL/GenBank/DDBJ whole genome shotgun (WGS) entry which is preliminary data.</text>
</comment>
<dbReference type="OrthoDB" id="3638735at2"/>
<evidence type="ECO:0000313" key="1">
    <source>
        <dbReference type="EMBL" id="OXM59222.1"/>
    </source>
</evidence>
<reference evidence="2" key="1">
    <citation type="submission" date="2017-07" db="EMBL/GenBank/DDBJ databases">
        <title>Comparative genome mining reveals phylogenetic distribution patterns of secondary metabolites in Amycolatopsis.</title>
        <authorList>
            <person name="Adamek M."/>
            <person name="Alanjary M."/>
            <person name="Sales-Ortells H."/>
            <person name="Goodfellow M."/>
            <person name="Bull A.T."/>
            <person name="Kalinowski J."/>
            <person name="Ziemert N."/>
        </authorList>
    </citation>
    <scope>NUCLEOTIDE SEQUENCE [LARGE SCALE GENOMIC DNA]</scope>
    <source>
        <strain evidence="2">H5</strain>
    </source>
</reference>
<proteinExistence type="predicted"/>
<dbReference type="EMBL" id="NMUL01000090">
    <property type="protein sequence ID" value="OXM59222.1"/>
    <property type="molecule type" value="Genomic_DNA"/>
</dbReference>
<accession>A0A229SJX1</accession>
<dbReference type="Proteomes" id="UP000215199">
    <property type="component" value="Unassembled WGS sequence"/>
</dbReference>
<organism evidence="1 2">
    <name type="scientific">Amycolatopsis vastitatis</name>
    <dbReference type="NCBI Taxonomy" id="1905142"/>
    <lineage>
        <taxon>Bacteria</taxon>
        <taxon>Bacillati</taxon>
        <taxon>Actinomycetota</taxon>
        <taxon>Actinomycetes</taxon>
        <taxon>Pseudonocardiales</taxon>
        <taxon>Pseudonocardiaceae</taxon>
        <taxon>Amycolatopsis</taxon>
    </lineage>
</organism>
<protein>
    <submittedName>
        <fullName evidence="1">Uncharacterized protein</fullName>
    </submittedName>
</protein>
<sequence>MLDEGAPAELEPPPDGVVVVGSVVGVVGVVVGGVIDVFGGGVTDECVGGGLSPVSLRGGGGGGGEAWVTTVVVVLPSGLTDTTVVGALEDVGLDVVGAPLEVGGPLDDGLAGSVCTPAGTVPWPPGPPVPPAVLAGLGPASSATAANAVATTSPATPSTTYPVRFGLLLLGGAVSILVTRELESDPSGRGIRGSLGISGRLGETRC</sequence>
<evidence type="ECO:0000313" key="2">
    <source>
        <dbReference type="Proteomes" id="UP000215199"/>
    </source>
</evidence>
<dbReference type="AlphaFoldDB" id="A0A229SJX1"/>
<keyword evidence="2" id="KW-1185">Reference proteome</keyword>
<gene>
    <name evidence="1" type="ORF">CF165_48810</name>
</gene>